<keyword evidence="1" id="KW-0812">Transmembrane</keyword>
<dbReference type="EMBL" id="CATOUU010000126">
    <property type="protein sequence ID" value="CAI9917278.1"/>
    <property type="molecule type" value="Genomic_DNA"/>
</dbReference>
<dbReference type="EMBL" id="CAXDID020000214">
    <property type="protein sequence ID" value="CAL6057523.1"/>
    <property type="molecule type" value="Genomic_DNA"/>
</dbReference>
<reference evidence="3 4" key="2">
    <citation type="submission" date="2024-07" db="EMBL/GenBank/DDBJ databases">
        <authorList>
            <person name="Akdeniz Z."/>
        </authorList>
    </citation>
    <scope>NUCLEOTIDE SEQUENCE [LARGE SCALE GENOMIC DNA]</scope>
</reference>
<sequence length="310" mass="35852">MCIKASSLPGFLAGRAEISWQVEDSRRFGILNLANCQKAMNKFIKPGQLPDKYVYIRYIRHQGRNFSTHSNALITLRYLFHCVYQLIYQLIVVISTSIFLVPQFLYKQCPFQSKSLYLCFHAKMKQFNGGKSQKDALNQLNLLQVREQCQVCRELHIRVSVPNVEKIICIICLTIWACPQIFNSLFGLFDTYELLVKLYRIVSLQLVFTEFTCHLRAKSSESLIICIGILRIEAQQELTNFIMRCVIFLLACLNIGQHRSRSFVIQSYQLSFELIHLLKQNICISISYLVELQILNQAIQQLVGLYSATS</sequence>
<evidence type="ECO:0000313" key="2">
    <source>
        <dbReference type="EMBL" id="CAI9917278.1"/>
    </source>
</evidence>
<protein>
    <submittedName>
        <fullName evidence="3">Hypothetical_protein</fullName>
    </submittedName>
</protein>
<organism evidence="2">
    <name type="scientific">Hexamita inflata</name>
    <dbReference type="NCBI Taxonomy" id="28002"/>
    <lineage>
        <taxon>Eukaryota</taxon>
        <taxon>Metamonada</taxon>
        <taxon>Diplomonadida</taxon>
        <taxon>Hexamitidae</taxon>
        <taxon>Hexamitinae</taxon>
        <taxon>Hexamita</taxon>
    </lineage>
</organism>
<accession>A0AA86TMG8</accession>
<proteinExistence type="predicted"/>
<keyword evidence="1" id="KW-1133">Transmembrane helix</keyword>
<evidence type="ECO:0000313" key="3">
    <source>
        <dbReference type="EMBL" id="CAL6057523.1"/>
    </source>
</evidence>
<comment type="caution">
    <text evidence="2">The sequence shown here is derived from an EMBL/GenBank/DDBJ whole genome shotgun (WGS) entry which is preliminary data.</text>
</comment>
<reference evidence="2" key="1">
    <citation type="submission" date="2023-06" db="EMBL/GenBank/DDBJ databases">
        <authorList>
            <person name="Kurt Z."/>
        </authorList>
    </citation>
    <scope>NUCLEOTIDE SEQUENCE</scope>
</reference>
<dbReference type="Proteomes" id="UP001642409">
    <property type="component" value="Unassembled WGS sequence"/>
</dbReference>
<feature type="transmembrane region" description="Helical" evidence="1">
    <location>
        <begin position="86"/>
        <end position="106"/>
    </location>
</feature>
<dbReference type="AlphaFoldDB" id="A0AA86TMG8"/>
<gene>
    <name evidence="3" type="ORF">HINF_LOCUS47550</name>
    <name evidence="2" type="ORF">HINF_LOCUS4923</name>
</gene>
<name>A0AA86TMG8_9EUKA</name>
<keyword evidence="1" id="KW-0472">Membrane</keyword>
<evidence type="ECO:0000256" key="1">
    <source>
        <dbReference type="SAM" id="Phobius"/>
    </source>
</evidence>
<evidence type="ECO:0000313" key="4">
    <source>
        <dbReference type="Proteomes" id="UP001642409"/>
    </source>
</evidence>
<keyword evidence="4" id="KW-1185">Reference proteome</keyword>